<reference evidence="1 2" key="1">
    <citation type="submission" date="2020-04" db="EMBL/GenBank/DDBJ databases">
        <title>Draft genome of Pyxidicoccus fallax type strain.</title>
        <authorList>
            <person name="Whitworth D.E."/>
        </authorList>
    </citation>
    <scope>NUCLEOTIDE SEQUENCE [LARGE SCALE GENOMIC DNA]</scope>
    <source>
        <strain evidence="1 2">DSM 14698</strain>
    </source>
</reference>
<sequence length="259" mass="28488">MSRSDLETQFVEKARARGLLVREQREDGTWVVVVEGREFVVSLDNLRRNVERDADDGAIDGFIEGLLDTGRPLPEWEEARAGIRYSAEESQSVAGYPEVLAEPVTGKVSRVLVHASEDERSIRWLTRQELVRWGVGAPELHAAARENMSALQERTAIEVQEVAGAPLAMLKTDSVFKASLVLGPGFRAAMEAALGWPVLVVIPCRDFFYALRESDSGLLGRLGGVVVREYTGSGYPLTNEVLRVSDEGIRAIGEFPVPP</sequence>
<organism evidence="1 2">
    <name type="scientific">Pyxidicoccus fallax</name>
    <dbReference type="NCBI Taxonomy" id="394095"/>
    <lineage>
        <taxon>Bacteria</taxon>
        <taxon>Pseudomonadati</taxon>
        <taxon>Myxococcota</taxon>
        <taxon>Myxococcia</taxon>
        <taxon>Myxococcales</taxon>
        <taxon>Cystobacterineae</taxon>
        <taxon>Myxococcaceae</taxon>
        <taxon>Pyxidicoccus</taxon>
    </lineage>
</organism>
<dbReference type="Proteomes" id="UP000518300">
    <property type="component" value="Unassembled WGS sequence"/>
</dbReference>
<evidence type="ECO:0008006" key="3">
    <source>
        <dbReference type="Google" id="ProtNLM"/>
    </source>
</evidence>
<dbReference type="EMBL" id="JABBJJ010000467">
    <property type="protein sequence ID" value="NMO22752.1"/>
    <property type="molecule type" value="Genomic_DNA"/>
</dbReference>
<accession>A0A848LYZ0</accession>
<protein>
    <recommendedName>
        <fullName evidence="3">DUF1444 family protein</fullName>
    </recommendedName>
</protein>
<dbReference type="AlphaFoldDB" id="A0A848LYZ0"/>
<gene>
    <name evidence="1" type="ORF">HG543_49030</name>
</gene>
<keyword evidence="2" id="KW-1185">Reference proteome</keyword>
<evidence type="ECO:0000313" key="2">
    <source>
        <dbReference type="Proteomes" id="UP000518300"/>
    </source>
</evidence>
<proteinExistence type="predicted"/>
<evidence type="ECO:0000313" key="1">
    <source>
        <dbReference type="EMBL" id="NMO22752.1"/>
    </source>
</evidence>
<dbReference type="RefSeq" id="WP_169351878.1">
    <property type="nucleotide sequence ID" value="NZ_JABBJJ010000467.1"/>
</dbReference>
<name>A0A848LYZ0_9BACT</name>
<comment type="caution">
    <text evidence="1">The sequence shown here is derived from an EMBL/GenBank/DDBJ whole genome shotgun (WGS) entry which is preliminary data.</text>
</comment>